<dbReference type="HOGENOM" id="CLU_1617723_0_0_5"/>
<accession>Q214K0</accession>
<keyword evidence="1" id="KW-0472">Membrane</keyword>
<protein>
    <recommendedName>
        <fullName evidence="3">DUF4381 domain-containing protein</fullName>
    </recommendedName>
</protein>
<gene>
    <name evidence="2" type="ordered locus">RPC_2636</name>
</gene>
<evidence type="ECO:0000313" key="2">
    <source>
        <dbReference type="EMBL" id="ABD88186.1"/>
    </source>
</evidence>
<proteinExistence type="predicted"/>
<evidence type="ECO:0008006" key="3">
    <source>
        <dbReference type="Google" id="ProtNLM"/>
    </source>
</evidence>
<dbReference type="EMBL" id="CP000301">
    <property type="protein sequence ID" value="ABD88186.1"/>
    <property type="molecule type" value="Genomic_DNA"/>
</dbReference>
<dbReference type="STRING" id="316056.RPC_2636"/>
<feature type="transmembrane region" description="Helical" evidence="1">
    <location>
        <begin position="20"/>
        <end position="41"/>
    </location>
</feature>
<dbReference type="OrthoDB" id="5919045at2"/>
<reference evidence="2" key="1">
    <citation type="submission" date="2006-03" db="EMBL/GenBank/DDBJ databases">
        <title>Complete sequence of Rhodopseudomonas palustris BisB18.</title>
        <authorList>
            <consortium name="US DOE Joint Genome Institute"/>
            <person name="Copeland A."/>
            <person name="Lucas S."/>
            <person name="Lapidus A."/>
            <person name="Barry K."/>
            <person name="Detter J.C."/>
            <person name="Glavina del Rio T."/>
            <person name="Hammon N."/>
            <person name="Israni S."/>
            <person name="Dalin E."/>
            <person name="Tice H."/>
            <person name="Pitluck S."/>
            <person name="Chain P."/>
            <person name="Malfatti S."/>
            <person name="Shin M."/>
            <person name="Vergez L."/>
            <person name="Schmutz J."/>
            <person name="Larimer F."/>
            <person name="Land M."/>
            <person name="Hauser L."/>
            <person name="Pelletier D.A."/>
            <person name="Kyrpides N."/>
            <person name="Anderson I."/>
            <person name="Oda Y."/>
            <person name="Harwood C.S."/>
            <person name="Richardson P."/>
        </authorList>
    </citation>
    <scope>NUCLEOTIDE SEQUENCE [LARGE SCALE GENOMIC DNA]</scope>
    <source>
        <strain evidence="2">BisB18</strain>
    </source>
</reference>
<keyword evidence="1" id="KW-1133">Transmembrane helix</keyword>
<dbReference type="KEGG" id="rpc:RPC_2636"/>
<sequence length="164" mass="18730">MGSEQLEGKLQTVISAPTWTWAIPLVASLLALAGVLITVALQWRSIDKQLKSAHALKIAEMRQAWINDLRQAMAAFQSYAGTPSIEHHMQREFYEYGTKIELFMNPGDEDFPDLQMCMHRYLDARSPEEKYAANLQYVGVCQRILKREWEVLKAEVDSADRGKN</sequence>
<organism evidence="2">
    <name type="scientific">Rhodopseudomonas palustris (strain BisB18)</name>
    <dbReference type="NCBI Taxonomy" id="316056"/>
    <lineage>
        <taxon>Bacteria</taxon>
        <taxon>Pseudomonadati</taxon>
        <taxon>Pseudomonadota</taxon>
        <taxon>Alphaproteobacteria</taxon>
        <taxon>Hyphomicrobiales</taxon>
        <taxon>Nitrobacteraceae</taxon>
        <taxon>Rhodopseudomonas</taxon>
    </lineage>
</organism>
<name>Q214K0_RHOPB</name>
<dbReference type="AlphaFoldDB" id="Q214K0"/>
<keyword evidence="1" id="KW-0812">Transmembrane</keyword>
<dbReference type="RefSeq" id="WP_011473082.1">
    <property type="nucleotide sequence ID" value="NC_007925.1"/>
</dbReference>
<evidence type="ECO:0000256" key="1">
    <source>
        <dbReference type="SAM" id="Phobius"/>
    </source>
</evidence>